<evidence type="ECO:0000313" key="1">
    <source>
        <dbReference type="EnsemblPlants" id="Solyc12g036797.1.1"/>
    </source>
</evidence>
<dbReference type="Gramene" id="Solyc12g036797.1.1">
    <property type="protein sequence ID" value="Solyc12g036797.1.1"/>
    <property type="gene ID" value="Solyc12g036797.1"/>
</dbReference>
<sequence>MRDHISTNKKWRKNGPEMSYVNGKRSERQRLGLYYYILFRSEGEAPTLDLALISSELNVEH</sequence>
<protein>
    <submittedName>
        <fullName evidence="1">Uncharacterized protein</fullName>
    </submittedName>
</protein>
<reference evidence="1" key="1">
    <citation type="journal article" date="2012" name="Nature">
        <title>The tomato genome sequence provides insights into fleshy fruit evolution.</title>
        <authorList>
            <consortium name="Tomato Genome Consortium"/>
        </authorList>
    </citation>
    <scope>NUCLEOTIDE SEQUENCE [LARGE SCALE GENOMIC DNA]</scope>
    <source>
        <strain evidence="1">cv. Heinz 1706</strain>
    </source>
</reference>
<proteinExistence type="predicted"/>
<dbReference type="AlphaFoldDB" id="A0A3Q7J7E6"/>
<keyword evidence="2" id="KW-1185">Reference proteome</keyword>
<reference evidence="1" key="2">
    <citation type="submission" date="2019-01" db="UniProtKB">
        <authorList>
            <consortium name="EnsemblPlants"/>
        </authorList>
    </citation>
    <scope>IDENTIFICATION</scope>
    <source>
        <strain evidence="1">cv. Heinz 1706</strain>
    </source>
</reference>
<name>A0A3Q7J7E6_SOLLC</name>
<evidence type="ECO:0000313" key="2">
    <source>
        <dbReference type="Proteomes" id="UP000004994"/>
    </source>
</evidence>
<accession>A0A3Q7J7E6</accession>
<dbReference type="InParanoid" id="A0A3Q7J7E6"/>
<organism evidence="1">
    <name type="scientific">Solanum lycopersicum</name>
    <name type="common">Tomato</name>
    <name type="synonym">Lycopersicon esculentum</name>
    <dbReference type="NCBI Taxonomy" id="4081"/>
    <lineage>
        <taxon>Eukaryota</taxon>
        <taxon>Viridiplantae</taxon>
        <taxon>Streptophyta</taxon>
        <taxon>Embryophyta</taxon>
        <taxon>Tracheophyta</taxon>
        <taxon>Spermatophyta</taxon>
        <taxon>Magnoliopsida</taxon>
        <taxon>eudicotyledons</taxon>
        <taxon>Gunneridae</taxon>
        <taxon>Pentapetalae</taxon>
        <taxon>asterids</taxon>
        <taxon>lamiids</taxon>
        <taxon>Solanales</taxon>
        <taxon>Solanaceae</taxon>
        <taxon>Solanoideae</taxon>
        <taxon>Solaneae</taxon>
        <taxon>Solanum</taxon>
        <taxon>Solanum subgen. Lycopersicon</taxon>
    </lineage>
</organism>
<dbReference type="EnsemblPlants" id="Solyc12g036797.1.1">
    <property type="protein sequence ID" value="Solyc12g036797.1.1"/>
    <property type="gene ID" value="Solyc12g036797.1"/>
</dbReference>
<dbReference type="Proteomes" id="UP000004994">
    <property type="component" value="Chromosome 12"/>
</dbReference>